<keyword evidence="7" id="KW-0804">Transcription</keyword>
<dbReference type="GO" id="GO:0008270">
    <property type="term" value="F:zinc ion binding"/>
    <property type="evidence" value="ECO:0007669"/>
    <property type="project" value="UniProtKB-KW"/>
</dbReference>
<dbReference type="SMART" id="SM00399">
    <property type="entry name" value="ZnF_C4"/>
    <property type="match status" value="1"/>
</dbReference>
<keyword evidence="3" id="KW-0863">Zinc-finger</keyword>
<evidence type="ECO:0000256" key="6">
    <source>
        <dbReference type="ARBA" id="ARBA00023125"/>
    </source>
</evidence>
<keyword evidence="9" id="KW-0539">Nucleus</keyword>
<evidence type="ECO:0000256" key="8">
    <source>
        <dbReference type="ARBA" id="ARBA00023170"/>
    </source>
</evidence>
<dbReference type="PANTHER" id="PTHR24082:SF508">
    <property type="entry name" value="NUCLEAR HORMONE RECEPTOR FAMILY MEMBER NHR-48"/>
    <property type="match status" value="1"/>
</dbReference>
<evidence type="ECO:0000313" key="12">
    <source>
        <dbReference type="WBParaSite" id="scaffold956_cov143.g2138"/>
    </source>
</evidence>
<protein>
    <submittedName>
        <fullName evidence="12">Nuclear receptor domain-containing protein</fullName>
    </submittedName>
</protein>
<keyword evidence="5" id="KW-0805">Transcription regulation</keyword>
<dbReference type="PROSITE" id="PS51030">
    <property type="entry name" value="NUCLEAR_REC_DBD_2"/>
    <property type="match status" value="1"/>
</dbReference>
<dbReference type="AlphaFoldDB" id="A0A915NDR0"/>
<evidence type="ECO:0000313" key="11">
    <source>
        <dbReference type="Proteomes" id="UP000887561"/>
    </source>
</evidence>
<evidence type="ECO:0000256" key="1">
    <source>
        <dbReference type="ARBA" id="ARBA00005993"/>
    </source>
</evidence>
<dbReference type="SUPFAM" id="SSF57716">
    <property type="entry name" value="Glucocorticoid receptor-like (DNA-binding domain)"/>
    <property type="match status" value="1"/>
</dbReference>
<sequence>EIRCPFNEQCDINTVSRRFCQRCRLQKCFRVGMKKEWIMSDEARLEKKQRIQENRERRAAAAAAVASVNAALGLGGQIGGSAAVLKHSTEMDQQELALTQQQARKSIKQEQPLLQSDSITTASFLQTQQTQAAQRVEMLQVEALHTEQQQQQLVPQLTHQQEVPNPLVTDLPPNPLVGLQNPFTSPAAAPLLNTQTADELPPPVVGVPVGSSTSIHTTVAGGGHVGDVQQPQAAPPPALAALVAAAAEEAAAMQQQQPQTLPLQSDNVNVVQVEL</sequence>
<evidence type="ECO:0000256" key="5">
    <source>
        <dbReference type="ARBA" id="ARBA00023015"/>
    </source>
</evidence>
<dbReference type="PANTHER" id="PTHR24082">
    <property type="entry name" value="NUCLEAR HORMONE RECEPTOR"/>
    <property type="match status" value="1"/>
</dbReference>
<evidence type="ECO:0000256" key="3">
    <source>
        <dbReference type="ARBA" id="ARBA00022771"/>
    </source>
</evidence>
<evidence type="ECO:0000256" key="4">
    <source>
        <dbReference type="ARBA" id="ARBA00022833"/>
    </source>
</evidence>
<dbReference type="InterPro" id="IPR013088">
    <property type="entry name" value="Znf_NHR/GATA"/>
</dbReference>
<evidence type="ECO:0000256" key="2">
    <source>
        <dbReference type="ARBA" id="ARBA00022723"/>
    </source>
</evidence>
<evidence type="ECO:0000256" key="7">
    <source>
        <dbReference type="ARBA" id="ARBA00023163"/>
    </source>
</evidence>
<dbReference type="InterPro" id="IPR050234">
    <property type="entry name" value="Nuclear_hormone_rcpt_NR1"/>
</dbReference>
<evidence type="ECO:0000256" key="9">
    <source>
        <dbReference type="ARBA" id="ARBA00023242"/>
    </source>
</evidence>
<feature type="domain" description="Nuclear receptor" evidence="10">
    <location>
        <begin position="1"/>
        <end position="40"/>
    </location>
</feature>
<name>A0A915NDR0_MELJA</name>
<dbReference type="GO" id="GO:0000122">
    <property type="term" value="P:negative regulation of transcription by RNA polymerase II"/>
    <property type="evidence" value="ECO:0007669"/>
    <property type="project" value="TreeGrafter"/>
</dbReference>
<accession>A0A915NDR0</accession>
<keyword evidence="4" id="KW-0862">Zinc</keyword>
<keyword evidence="6" id="KW-0238">DNA-binding</keyword>
<dbReference type="InterPro" id="IPR001628">
    <property type="entry name" value="Znf_hrmn_rcpt"/>
</dbReference>
<dbReference type="GO" id="GO:0000978">
    <property type="term" value="F:RNA polymerase II cis-regulatory region sequence-specific DNA binding"/>
    <property type="evidence" value="ECO:0007669"/>
    <property type="project" value="TreeGrafter"/>
</dbReference>
<dbReference type="Pfam" id="PF00105">
    <property type="entry name" value="zf-C4"/>
    <property type="match status" value="1"/>
</dbReference>
<keyword evidence="11" id="KW-1185">Reference proteome</keyword>
<keyword evidence="8" id="KW-0675">Receptor</keyword>
<keyword evidence="2" id="KW-0479">Metal-binding</keyword>
<dbReference type="WBParaSite" id="scaffold956_cov143.g2138">
    <property type="protein sequence ID" value="scaffold956_cov143.g2138"/>
    <property type="gene ID" value="scaffold956_cov143.g2138"/>
</dbReference>
<organism evidence="11 12">
    <name type="scientific">Meloidogyne javanica</name>
    <name type="common">Root-knot nematode worm</name>
    <dbReference type="NCBI Taxonomy" id="6303"/>
    <lineage>
        <taxon>Eukaryota</taxon>
        <taxon>Metazoa</taxon>
        <taxon>Ecdysozoa</taxon>
        <taxon>Nematoda</taxon>
        <taxon>Chromadorea</taxon>
        <taxon>Rhabditida</taxon>
        <taxon>Tylenchina</taxon>
        <taxon>Tylenchomorpha</taxon>
        <taxon>Tylenchoidea</taxon>
        <taxon>Meloidogynidae</taxon>
        <taxon>Meloidogyninae</taxon>
        <taxon>Meloidogyne</taxon>
        <taxon>Meloidogyne incognita group</taxon>
    </lineage>
</organism>
<dbReference type="GO" id="GO:0030154">
    <property type="term" value="P:cell differentiation"/>
    <property type="evidence" value="ECO:0007669"/>
    <property type="project" value="TreeGrafter"/>
</dbReference>
<comment type="similarity">
    <text evidence="1">Belongs to the nuclear hormone receptor family.</text>
</comment>
<proteinExistence type="inferred from homology"/>
<evidence type="ECO:0000259" key="10">
    <source>
        <dbReference type="PROSITE" id="PS51030"/>
    </source>
</evidence>
<dbReference type="Proteomes" id="UP000887561">
    <property type="component" value="Unplaced"/>
</dbReference>
<dbReference type="GO" id="GO:0045944">
    <property type="term" value="P:positive regulation of transcription by RNA polymerase II"/>
    <property type="evidence" value="ECO:0007669"/>
    <property type="project" value="TreeGrafter"/>
</dbReference>
<dbReference type="Gene3D" id="3.30.50.10">
    <property type="entry name" value="Erythroid Transcription Factor GATA-1, subunit A"/>
    <property type="match status" value="1"/>
</dbReference>
<dbReference type="GO" id="GO:0004879">
    <property type="term" value="F:nuclear receptor activity"/>
    <property type="evidence" value="ECO:0007669"/>
    <property type="project" value="TreeGrafter"/>
</dbReference>
<reference evidence="12" key="1">
    <citation type="submission" date="2022-11" db="UniProtKB">
        <authorList>
            <consortium name="WormBaseParasite"/>
        </authorList>
    </citation>
    <scope>IDENTIFICATION</scope>
</reference>